<dbReference type="EMBL" id="KZ084099">
    <property type="protein sequence ID" value="OSD03747.1"/>
    <property type="molecule type" value="Genomic_DNA"/>
</dbReference>
<dbReference type="STRING" id="1353009.A0A1Y2IRN5"/>
<feature type="region of interest" description="Disordered" evidence="1">
    <location>
        <begin position="294"/>
        <end position="314"/>
    </location>
</feature>
<dbReference type="OrthoDB" id="2749470at2759"/>
<protein>
    <recommendedName>
        <fullName evidence="4">Protein kinase domain-containing protein</fullName>
    </recommendedName>
</protein>
<organism evidence="2 3">
    <name type="scientific">Trametes coccinea (strain BRFM310)</name>
    <name type="common">Pycnoporus coccineus</name>
    <dbReference type="NCBI Taxonomy" id="1353009"/>
    <lineage>
        <taxon>Eukaryota</taxon>
        <taxon>Fungi</taxon>
        <taxon>Dikarya</taxon>
        <taxon>Basidiomycota</taxon>
        <taxon>Agaricomycotina</taxon>
        <taxon>Agaricomycetes</taxon>
        <taxon>Polyporales</taxon>
        <taxon>Polyporaceae</taxon>
        <taxon>Trametes</taxon>
    </lineage>
</organism>
<name>A0A1Y2IRN5_TRAC3</name>
<evidence type="ECO:0008006" key="4">
    <source>
        <dbReference type="Google" id="ProtNLM"/>
    </source>
</evidence>
<dbReference type="Proteomes" id="UP000193067">
    <property type="component" value="Unassembled WGS sequence"/>
</dbReference>
<proteinExistence type="predicted"/>
<evidence type="ECO:0000313" key="2">
    <source>
        <dbReference type="EMBL" id="OSD03747.1"/>
    </source>
</evidence>
<accession>A0A1Y2IRN5</accession>
<feature type="compositionally biased region" description="Basic and acidic residues" evidence="1">
    <location>
        <begin position="305"/>
        <end position="314"/>
    </location>
</feature>
<dbReference type="AlphaFoldDB" id="A0A1Y2IRN5"/>
<keyword evidence="3" id="KW-1185">Reference proteome</keyword>
<sequence length="314" mass="35165">MSSDSISTLEFPSAPLLLRHCPPQPPSYVLTATTDAAAPSGMSYVVTSVVECITKRENGMRQVFRVKLTSEAFQEPRHFICKTALGRQWYKSLAEEAMLYERKLKPLWGKVVPHYYGFFSGETYEGKTGIILLEDCGQLASDWLSRQPTYLRKSVLEAFIALHRAGVSFQQDSTLAAQVNVVIQYDPASAKYVPRLIDFSAVYPNHECLSEYGDIVVGAPEPEPSEVMCPSLYGIFLASALFTPTHIRLRCGKDLPWEYATDAETLKAHITFPDDMSESDVECDIAAALRERAQWDQEREECDDGPVRVSEETS</sequence>
<reference evidence="2 3" key="1">
    <citation type="journal article" date="2015" name="Biotechnol. Biofuels">
        <title>Enhanced degradation of softwood versus hardwood by the white-rot fungus Pycnoporus coccineus.</title>
        <authorList>
            <person name="Couturier M."/>
            <person name="Navarro D."/>
            <person name="Chevret D."/>
            <person name="Henrissat B."/>
            <person name="Piumi F."/>
            <person name="Ruiz-Duenas F.J."/>
            <person name="Martinez A.T."/>
            <person name="Grigoriev I.V."/>
            <person name="Riley R."/>
            <person name="Lipzen A."/>
            <person name="Berrin J.G."/>
            <person name="Master E.R."/>
            <person name="Rosso M.N."/>
        </authorList>
    </citation>
    <scope>NUCLEOTIDE SEQUENCE [LARGE SCALE GENOMIC DNA]</scope>
    <source>
        <strain evidence="2 3">BRFM310</strain>
    </source>
</reference>
<gene>
    <name evidence="2" type="ORF">PYCCODRAFT_1434134</name>
</gene>
<evidence type="ECO:0000313" key="3">
    <source>
        <dbReference type="Proteomes" id="UP000193067"/>
    </source>
</evidence>
<evidence type="ECO:0000256" key="1">
    <source>
        <dbReference type="SAM" id="MobiDB-lite"/>
    </source>
</evidence>